<dbReference type="PROSITE" id="PS50943">
    <property type="entry name" value="HTH_CROC1"/>
    <property type="match status" value="1"/>
</dbReference>
<protein>
    <submittedName>
        <fullName evidence="2">Helix-turn-helix domain-containing protein</fullName>
    </submittedName>
</protein>
<dbReference type="EMBL" id="JBFAUK010000018">
    <property type="protein sequence ID" value="MEV5509022.1"/>
    <property type="molecule type" value="Genomic_DNA"/>
</dbReference>
<evidence type="ECO:0000313" key="2">
    <source>
        <dbReference type="EMBL" id="MEV5509022.1"/>
    </source>
</evidence>
<evidence type="ECO:0000313" key="3">
    <source>
        <dbReference type="Proteomes" id="UP001552594"/>
    </source>
</evidence>
<dbReference type="CDD" id="cd00093">
    <property type="entry name" value="HTH_XRE"/>
    <property type="match status" value="1"/>
</dbReference>
<evidence type="ECO:0000259" key="1">
    <source>
        <dbReference type="PROSITE" id="PS50943"/>
    </source>
</evidence>
<comment type="caution">
    <text evidence="2">The sequence shown here is derived from an EMBL/GenBank/DDBJ whole genome shotgun (WGS) entry which is preliminary data.</text>
</comment>
<name>A0ABV3K2V3_STRON</name>
<dbReference type="Proteomes" id="UP001552594">
    <property type="component" value="Unassembled WGS sequence"/>
</dbReference>
<dbReference type="SMART" id="SM00530">
    <property type="entry name" value="HTH_XRE"/>
    <property type="match status" value="1"/>
</dbReference>
<dbReference type="RefSeq" id="WP_161968742.1">
    <property type="nucleotide sequence ID" value="NZ_JBFAUK010000018.1"/>
</dbReference>
<dbReference type="SUPFAM" id="SSF47413">
    <property type="entry name" value="lambda repressor-like DNA-binding domains"/>
    <property type="match status" value="1"/>
</dbReference>
<gene>
    <name evidence="2" type="ORF">AB0L16_21740</name>
</gene>
<dbReference type="InterPro" id="IPR010982">
    <property type="entry name" value="Lambda_DNA-bd_dom_sf"/>
</dbReference>
<keyword evidence="3" id="KW-1185">Reference proteome</keyword>
<sequence>MTSRDDSHTPATFAHWLKEQLRLHRYADRGGQTRFAADSGISPATVSRLLRGDGLPDLRTLNALSEALQVPLSEILVRAGVLSPEDLARTATRPIHPESITPTQAARELGITSPEGVKAFERMVNGLRATEPDDKRASG</sequence>
<dbReference type="Pfam" id="PF01381">
    <property type="entry name" value="HTH_3"/>
    <property type="match status" value="1"/>
</dbReference>
<dbReference type="Gene3D" id="1.10.260.40">
    <property type="entry name" value="lambda repressor-like DNA-binding domains"/>
    <property type="match status" value="1"/>
</dbReference>
<reference evidence="2 3" key="1">
    <citation type="submission" date="2024-06" db="EMBL/GenBank/DDBJ databases">
        <title>The Natural Products Discovery Center: Release of the First 8490 Sequenced Strains for Exploring Actinobacteria Biosynthetic Diversity.</title>
        <authorList>
            <person name="Kalkreuter E."/>
            <person name="Kautsar S.A."/>
            <person name="Yang D."/>
            <person name="Bader C.D."/>
            <person name="Teijaro C.N."/>
            <person name="Fluegel L."/>
            <person name="Davis C.M."/>
            <person name="Simpson J.R."/>
            <person name="Lauterbach L."/>
            <person name="Steele A.D."/>
            <person name="Gui C."/>
            <person name="Meng S."/>
            <person name="Li G."/>
            <person name="Viehrig K."/>
            <person name="Ye F."/>
            <person name="Su P."/>
            <person name="Kiefer A.F."/>
            <person name="Nichols A."/>
            <person name="Cepeda A.J."/>
            <person name="Yan W."/>
            <person name="Fan B."/>
            <person name="Jiang Y."/>
            <person name="Adhikari A."/>
            <person name="Zheng C.-J."/>
            <person name="Schuster L."/>
            <person name="Cowan T.M."/>
            <person name="Smanski M.J."/>
            <person name="Chevrette M.G."/>
            <person name="De Carvalho L.P.S."/>
            <person name="Shen B."/>
        </authorList>
    </citation>
    <scope>NUCLEOTIDE SEQUENCE [LARGE SCALE GENOMIC DNA]</scope>
    <source>
        <strain evidence="2 3">NPDC052347</strain>
    </source>
</reference>
<organism evidence="2 3">
    <name type="scientific">Streptomyces orinoci</name>
    <name type="common">Streptoverticillium orinoci</name>
    <dbReference type="NCBI Taxonomy" id="67339"/>
    <lineage>
        <taxon>Bacteria</taxon>
        <taxon>Bacillati</taxon>
        <taxon>Actinomycetota</taxon>
        <taxon>Actinomycetes</taxon>
        <taxon>Kitasatosporales</taxon>
        <taxon>Streptomycetaceae</taxon>
        <taxon>Streptomyces</taxon>
    </lineage>
</organism>
<feature type="domain" description="HTH cro/C1-type" evidence="1">
    <location>
        <begin position="32"/>
        <end position="75"/>
    </location>
</feature>
<dbReference type="InterPro" id="IPR001387">
    <property type="entry name" value="Cro/C1-type_HTH"/>
</dbReference>
<accession>A0ABV3K2V3</accession>
<proteinExistence type="predicted"/>